<dbReference type="Gene3D" id="2.130.10.10">
    <property type="entry name" value="YVTN repeat-like/Quinoprotein amine dehydrogenase"/>
    <property type="match status" value="1"/>
</dbReference>
<feature type="region of interest" description="Disordered" evidence="2">
    <location>
        <begin position="486"/>
        <end position="518"/>
    </location>
</feature>
<dbReference type="Pfam" id="PF00400">
    <property type="entry name" value="WD40"/>
    <property type="match status" value="2"/>
</dbReference>
<dbReference type="OrthoDB" id="308449at2759"/>
<dbReference type="SUPFAM" id="SSF50978">
    <property type="entry name" value="WD40 repeat-like"/>
    <property type="match status" value="1"/>
</dbReference>
<reference evidence="3 4" key="1">
    <citation type="submission" date="2017-09" db="EMBL/GenBank/DDBJ databases">
        <title>Genome sequencing of Besnoitia besnoiti strain Bb-Ger1.</title>
        <authorList>
            <person name="Schares G."/>
            <person name="Venepally P."/>
            <person name="Lorenzi H.A."/>
        </authorList>
    </citation>
    <scope>NUCLEOTIDE SEQUENCE [LARGE SCALE GENOMIC DNA]</scope>
    <source>
        <strain evidence="3 4">Bb-Ger1</strain>
    </source>
</reference>
<feature type="compositionally biased region" description="Basic residues" evidence="2">
    <location>
        <begin position="503"/>
        <end position="518"/>
    </location>
</feature>
<dbReference type="RefSeq" id="XP_029220371.1">
    <property type="nucleotide sequence ID" value="XM_029363005.1"/>
</dbReference>
<sequence>MAPLRREATGAPVVTLGTYDGGLMGYTVEKTAENSLDLKVSFAVNAHVGCVKAIASSPSLLLTGSTDESIRIFSLATRRELGVLTNTTPGTVTCLALVGDAFLLSGDERGRLKLWRGPDWALLRSLDTTQAPKAAGAKRQAGRCKGAGDNAHEEEDEDVAQGRRAVTSLAVHPSGRLALVLTGDASLQIWNLLAGTCAARQALKGEQPTEGVRWAPHADAAVYGLLSSREVSLHNVSDPTRSAVVSVEAVDGRLAGDNDGRPPRWTAFCFALESLLLVGDSNGCVWGVRLPAALLAAEEKSDAPALQPSFCFRGSHASRIKGLELLSCAQISSLAAQISFVSADANGCVHAWSFECVSSASRAEDGNAKKGKSNLQVIQPEATVDTKCRVTCLSSSAAGAFAGSPRSPERTSEQAEEASEDDAEPLAGETHTGKAGTRSRNAAQGFRLRSQDGWREAPHKKATHAAAEGKRKCAWGPQADFCAAKRKRENAAACPAKGNENGKRKKEKMREKGKKKLT</sequence>
<dbReference type="PANTHER" id="PTHR44675">
    <property type="entry name" value="PAK1 INTERACTING PROTEIN 1"/>
    <property type="match status" value="1"/>
</dbReference>
<accession>A0A2A9MLN0</accession>
<evidence type="ECO:0000256" key="2">
    <source>
        <dbReference type="SAM" id="MobiDB-lite"/>
    </source>
</evidence>
<feature type="region of interest" description="Disordered" evidence="2">
    <location>
        <begin position="133"/>
        <end position="159"/>
    </location>
</feature>
<evidence type="ECO:0000313" key="4">
    <source>
        <dbReference type="Proteomes" id="UP000224006"/>
    </source>
</evidence>
<dbReference type="InterPro" id="IPR036322">
    <property type="entry name" value="WD40_repeat_dom_sf"/>
</dbReference>
<evidence type="ECO:0000313" key="3">
    <source>
        <dbReference type="EMBL" id="PFH36362.1"/>
    </source>
</evidence>
<comment type="caution">
    <text evidence="3">The sequence shown here is derived from an EMBL/GenBank/DDBJ whole genome shotgun (WGS) entry which is preliminary data.</text>
</comment>
<dbReference type="KEGG" id="bbes:BESB_045540"/>
<evidence type="ECO:0000256" key="1">
    <source>
        <dbReference type="PROSITE-ProRule" id="PRU00221"/>
    </source>
</evidence>
<dbReference type="AlphaFoldDB" id="A0A2A9MLN0"/>
<dbReference type="GeneID" id="40309484"/>
<protein>
    <submittedName>
        <fullName evidence="3">WD domain, G-beta repeat-containing protein</fullName>
    </submittedName>
</protein>
<dbReference type="SMART" id="SM00320">
    <property type="entry name" value="WD40"/>
    <property type="match status" value="3"/>
</dbReference>
<keyword evidence="4" id="KW-1185">Reference proteome</keyword>
<keyword evidence="1" id="KW-0853">WD repeat</keyword>
<feature type="compositionally biased region" description="Basic and acidic residues" evidence="2">
    <location>
        <begin position="449"/>
        <end position="459"/>
    </location>
</feature>
<feature type="compositionally biased region" description="Acidic residues" evidence="2">
    <location>
        <begin position="414"/>
        <end position="424"/>
    </location>
</feature>
<dbReference type="STRING" id="94643.A0A2A9MLN0"/>
<dbReference type="PROSITE" id="PS50082">
    <property type="entry name" value="WD_REPEATS_2"/>
    <property type="match status" value="2"/>
</dbReference>
<dbReference type="InterPro" id="IPR051959">
    <property type="entry name" value="PAK1-Kinase_Regulator"/>
</dbReference>
<dbReference type="InterPro" id="IPR001680">
    <property type="entry name" value="WD40_rpt"/>
</dbReference>
<dbReference type="Proteomes" id="UP000224006">
    <property type="component" value="Chromosome III"/>
</dbReference>
<feature type="region of interest" description="Disordered" evidence="2">
    <location>
        <begin position="398"/>
        <end position="470"/>
    </location>
</feature>
<gene>
    <name evidence="3" type="ORF">BESB_045540</name>
</gene>
<feature type="repeat" description="WD" evidence="1">
    <location>
        <begin position="44"/>
        <end position="83"/>
    </location>
</feature>
<dbReference type="EMBL" id="NWUJ01000003">
    <property type="protein sequence ID" value="PFH36362.1"/>
    <property type="molecule type" value="Genomic_DNA"/>
</dbReference>
<dbReference type="InterPro" id="IPR015943">
    <property type="entry name" value="WD40/YVTN_repeat-like_dom_sf"/>
</dbReference>
<dbReference type="PANTHER" id="PTHR44675:SF1">
    <property type="entry name" value="P21-ACTIVATED PROTEIN KINASE-INTERACTING PROTEIN 1"/>
    <property type="match status" value="1"/>
</dbReference>
<feature type="repeat" description="WD" evidence="1">
    <location>
        <begin position="159"/>
        <end position="200"/>
    </location>
</feature>
<proteinExistence type="predicted"/>
<name>A0A2A9MLN0_BESBE</name>
<organism evidence="3 4">
    <name type="scientific">Besnoitia besnoiti</name>
    <name type="common">Apicomplexan protozoan</name>
    <dbReference type="NCBI Taxonomy" id="94643"/>
    <lineage>
        <taxon>Eukaryota</taxon>
        <taxon>Sar</taxon>
        <taxon>Alveolata</taxon>
        <taxon>Apicomplexa</taxon>
        <taxon>Conoidasida</taxon>
        <taxon>Coccidia</taxon>
        <taxon>Eucoccidiorida</taxon>
        <taxon>Eimeriorina</taxon>
        <taxon>Sarcocystidae</taxon>
        <taxon>Besnoitia</taxon>
    </lineage>
</organism>
<dbReference type="VEuPathDB" id="ToxoDB:BESB_045540"/>